<dbReference type="GO" id="GO:0071479">
    <property type="term" value="P:cellular response to ionizing radiation"/>
    <property type="evidence" value="ECO:0007669"/>
    <property type="project" value="InterPro"/>
</dbReference>
<name>A0A7K6AH12_UPUEP</name>
<reference evidence="1 2" key="1">
    <citation type="submission" date="2019-09" db="EMBL/GenBank/DDBJ databases">
        <title>Bird 10,000 Genomes (B10K) Project - Family phase.</title>
        <authorList>
            <person name="Zhang G."/>
        </authorList>
    </citation>
    <scope>NUCLEOTIDE SEQUENCE [LARGE SCALE GENOMIC DNA]</scope>
    <source>
        <strain evidence="1">B10K-DU-012-37</strain>
    </source>
</reference>
<accession>A0A7K6AH12</accession>
<dbReference type="GO" id="GO:0005694">
    <property type="term" value="C:chromosome"/>
    <property type="evidence" value="ECO:0007669"/>
    <property type="project" value="TreeGrafter"/>
</dbReference>
<dbReference type="OrthoDB" id="9942438at2759"/>
<dbReference type="GO" id="GO:0005634">
    <property type="term" value="C:nucleus"/>
    <property type="evidence" value="ECO:0007669"/>
    <property type="project" value="InterPro"/>
</dbReference>
<keyword evidence="2" id="KW-1185">Reference proteome</keyword>
<evidence type="ECO:0000313" key="1">
    <source>
        <dbReference type="EMBL" id="NWU89285.1"/>
    </source>
</evidence>
<dbReference type="AlphaFoldDB" id="A0A7K6AH12"/>
<feature type="non-terminal residue" evidence="1">
    <location>
        <position position="234"/>
    </location>
</feature>
<dbReference type="EMBL" id="VZRI01001034">
    <property type="protein sequence ID" value="NWU89285.1"/>
    <property type="molecule type" value="Genomic_DNA"/>
</dbReference>
<sequence>MPPKKCFLKARKAELTFFERPRERLVHCYETPLPLAQNPRRVPTKPVDQSTSAAWVCPQFETTKSVGACQKQHHGLHQPQNRDVSHTLHYIRGANPRAVAYKYPPLTFENPGGYQIHPSDHPNCSQKGTKPNEGTAEKVNIQVNSLGTCREATLLPAPQPVKPEVFSLSDAETLQESPIRSCAWPPEEELPMGIDPCRGDEPVMVLVTDTPEHEYGLKVTWRRRPRLMKYLREQ</sequence>
<dbReference type="PANTHER" id="PTHR35541">
    <property type="entry name" value="RAD9, HUS1, RAD1-INTERACTING NUCLEAR ORPHAN PROTEIN 1"/>
    <property type="match status" value="1"/>
</dbReference>
<dbReference type="Proteomes" id="UP000544127">
    <property type="component" value="Unassembled WGS sequence"/>
</dbReference>
<dbReference type="PANTHER" id="PTHR35541:SF1">
    <property type="entry name" value="RAD9, HUS1, RAD1-INTERACTING NUCLEAR ORPHAN PROTEIN 1"/>
    <property type="match status" value="1"/>
</dbReference>
<feature type="non-terminal residue" evidence="1">
    <location>
        <position position="1"/>
    </location>
</feature>
<protein>
    <submittedName>
        <fullName evidence="1">RHNO1 protein</fullName>
    </submittedName>
</protein>
<dbReference type="Pfam" id="PF15319">
    <property type="entry name" value="RHINO"/>
    <property type="match status" value="1"/>
</dbReference>
<comment type="caution">
    <text evidence="1">The sequence shown here is derived from an EMBL/GenBank/DDBJ whole genome shotgun (WGS) entry which is preliminary data.</text>
</comment>
<organism evidence="1 2">
    <name type="scientific">Upupa epops</name>
    <name type="common">Eurasian hoopoe</name>
    <dbReference type="NCBI Taxonomy" id="57439"/>
    <lineage>
        <taxon>Eukaryota</taxon>
        <taxon>Metazoa</taxon>
        <taxon>Chordata</taxon>
        <taxon>Craniata</taxon>
        <taxon>Vertebrata</taxon>
        <taxon>Euteleostomi</taxon>
        <taxon>Archelosauria</taxon>
        <taxon>Archosauria</taxon>
        <taxon>Dinosauria</taxon>
        <taxon>Saurischia</taxon>
        <taxon>Theropoda</taxon>
        <taxon>Coelurosauria</taxon>
        <taxon>Aves</taxon>
        <taxon>Neognathae</taxon>
        <taxon>Neoaves</taxon>
        <taxon>Telluraves</taxon>
        <taxon>Coraciimorphae</taxon>
        <taxon>Bucerotiformes</taxon>
        <taxon>Upupidae</taxon>
        <taxon>Upupa</taxon>
    </lineage>
</organism>
<evidence type="ECO:0000313" key="2">
    <source>
        <dbReference type="Proteomes" id="UP000544127"/>
    </source>
</evidence>
<dbReference type="InterPro" id="IPR029293">
    <property type="entry name" value="RHNO1"/>
</dbReference>
<gene>
    <name evidence="1" type="primary">Rhno1</name>
    <name evidence="1" type="ORF">UPUEPO_R09042</name>
</gene>
<proteinExistence type="predicted"/>
<dbReference type="GO" id="GO:0000077">
    <property type="term" value="P:DNA damage checkpoint signaling"/>
    <property type="evidence" value="ECO:0007669"/>
    <property type="project" value="InterPro"/>
</dbReference>
<dbReference type="GO" id="GO:0000725">
    <property type="term" value="P:recombinational repair"/>
    <property type="evidence" value="ECO:0007669"/>
    <property type="project" value="TreeGrafter"/>
</dbReference>